<evidence type="ECO:0000313" key="3">
    <source>
        <dbReference type="Proteomes" id="UP000030765"/>
    </source>
</evidence>
<gene>
    <name evidence="1" type="ORF">ZHAS_00007285</name>
</gene>
<evidence type="ECO:0000313" key="1">
    <source>
        <dbReference type="EMBL" id="KFB39906.1"/>
    </source>
</evidence>
<dbReference type="VEuPathDB" id="VectorBase:ASIC007285"/>
<dbReference type="EnsemblMetazoa" id="ASIC007285-RA">
    <property type="protein sequence ID" value="ASIC007285-PA"/>
    <property type="gene ID" value="ASIC007285"/>
</dbReference>
<reference evidence="1 3" key="1">
    <citation type="journal article" date="2014" name="BMC Genomics">
        <title>Genome sequence of Anopheles sinensis provides insight into genetics basis of mosquito competence for malaria parasites.</title>
        <authorList>
            <person name="Zhou D."/>
            <person name="Zhang D."/>
            <person name="Ding G."/>
            <person name="Shi L."/>
            <person name="Hou Q."/>
            <person name="Ye Y."/>
            <person name="Xu Y."/>
            <person name="Zhou H."/>
            <person name="Xiong C."/>
            <person name="Li S."/>
            <person name="Yu J."/>
            <person name="Hong S."/>
            <person name="Yu X."/>
            <person name="Zou P."/>
            <person name="Chen C."/>
            <person name="Chang X."/>
            <person name="Wang W."/>
            <person name="Lv Y."/>
            <person name="Sun Y."/>
            <person name="Ma L."/>
            <person name="Shen B."/>
            <person name="Zhu C."/>
        </authorList>
    </citation>
    <scope>NUCLEOTIDE SEQUENCE [LARGE SCALE GENOMIC DNA]</scope>
</reference>
<accession>A0A084VPL2</accession>
<organism evidence="1">
    <name type="scientific">Anopheles sinensis</name>
    <name type="common">Mosquito</name>
    <dbReference type="NCBI Taxonomy" id="74873"/>
    <lineage>
        <taxon>Eukaryota</taxon>
        <taxon>Metazoa</taxon>
        <taxon>Ecdysozoa</taxon>
        <taxon>Arthropoda</taxon>
        <taxon>Hexapoda</taxon>
        <taxon>Insecta</taxon>
        <taxon>Pterygota</taxon>
        <taxon>Neoptera</taxon>
        <taxon>Endopterygota</taxon>
        <taxon>Diptera</taxon>
        <taxon>Nematocera</taxon>
        <taxon>Culicoidea</taxon>
        <taxon>Culicidae</taxon>
        <taxon>Anophelinae</taxon>
        <taxon>Anopheles</taxon>
    </lineage>
</organism>
<evidence type="ECO:0000313" key="2">
    <source>
        <dbReference type="EnsemblMetazoa" id="ASIC007285-PA"/>
    </source>
</evidence>
<protein>
    <submittedName>
        <fullName evidence="1 2">Uncharacterized protein</fullName>
    </submittedName>
</protein>
<dbReference type="EMBL" id="ATLV01015011">
    <property type="status" value="NOT_ANNOTATED_CDS"/>
    <property type="molecule type" value="Genomic_DNA"/>
</dbReference>
<keyword evidence="3" id="KW-1185">Reference proteome</keyword>
<sequence>MDDDYLRKRGCLRRASASAQQHIFLPATGLPDVVVAYCSLDLHAARPLLHRIASSSREGNRGFAGKTIAAFAVP</sequence>
<proteinExistence type="predicted"/>
<dbReference type="AlphaFoldDB" id="A0A084VPL2"/>
<reference evidence="2" key="2">
    <citation type="submission" date="2020-05" db="UniProtKB">
        <authorList>
            <consortium name="EnsemblMetazoa"/>
        </authorList>
    </citation>
    <scope>IDENTIFICATION</scope>
</reference>
<name>A0A084VPL2_ANOSI</name>
<dbReference type="Proteomes" id="UP000030765">
    <property type="component" value="Unassembled WGS sequence"/>
</dbReference>
<dbReference type="EMBL" id="KE524999">
    <property type="protein sequence ID" value="KFB39906.1"/>
    <property type="molecule type" value="Genomic_DNA"/>
</dbReference>